<accession>A0A7V7RNE6</accession>
<dbReference type="AlphaFoldDB" id="A0A7V7RNE6"/>
<evidence type="ECO:0000313" key="3">
    <source>
        <dbReference type="Proteomes" id="UP000441354"/>
    </source>
</evidence>
<reference evidence="2 3" key="1">
    <citation type="journal article" date="2014" name="Arch. Microbiol.">
        <title>Bacillus mesophilum sp. nov., strain IITR-54T, a novel 4-chlorobiphenyl dechlorinating bacterium.</title>
        <authorList>
            <person name="Manickam N."/>
            <person name="Singh N.K."/>
            <person name="Bajaj A."/>
            <person name="Kumar R.M."/>
            <person name="Kaur G."/>
            <person name="Kaur N."/>
            <person name="Bala M."/>
            <person name="Kumar A."/>
            <person name="Mayilraj S."/>
        </authorList>
    </citation>
    <scope>NUCLEOTIDE SEQUENCE [LARGE SCALE GENOMIC DNA]</scope>
    <source>
        <strain evidence="2 3">IITR-54</strain>
    </source>
</reference>
<sequence>MKDFIVRNIIILIITSIILTAIMLLGSFEKHEDFFPTLLVVFLYTTLFIFLYGLISSTVAELLTKFICKGKRKLVKVFVYFVSLAIFSYSAPNSVYVLYAFIIAILYFILDEILRGN</sequence>
<comment type="caution">
    <text evidence="2">The sequence shown here is derived from an EMBL/GenBank/DDBJ whole genome shotgun (WGS) entry which is preliminary data.</text>
</comment>
<protein>
    <submittedName>
        <fullName evidence="2">Uncharacterized protein</fullName>
    </submittedName>
</protein>
<dbReference type="EMBL" id="WBOT01000002">
    <property type="protein sequence ID" value="KAB2333978.1"/>
    <property type="molecule type" value="Genomic_DNA"/>
</dbReference>
<keyword evidence="1" id="KW-1133">Transmembrane helix</keyword>
<dbReference type="Proteomes" id="UP000441354">
    <property type="component" value="Unassembled WGS sequence"/>
</dbReference>
<evidence type="ECO:0000256" key="1">
    <source>
        <dbReference type="SAM" id="Phobius"/>
    </source>
</evidence>
<feature type="transmembrane region" description="Helical" evidence="1">
    <location>
        <begin position="34"/>
        <end position="54"/>
    </location>
</feature>
<keyword evidence="3" id="KW-1185">Reference proteome</keyword>
<evidence type="ECO:0000313" key="2">
    <source>
        <dbReference type="EMBL" id="KAB2333978.1"/>
    </source>
</evidence>
<keyword evidence="1" id="KW-0472">Membrane</keyword>
<feature type="transmembrane region" description="Helical" evidence="1">
    <location>
        <begin position="74"/>
        <end position="90"/>
    </location>
</feature>
<keyword evidence="1" id="KW-0812">Transmembrane</keyword>
<feature type="transmembrane region" description="Helical" evidence="1">
    <location>
        <begin position="9"/>
        <end position="28"/>
    </location>
</feature>
<dbReference type="RefSeq" id="WP_151573341.1">
    <property type="nucleotide sequence ID" value="NZ_WBOT01000002.1"/>
</dbReference>
<name>A0A7V7RNE6_9BACI</name>
<gene>
    <name evidence="2" type="ORF">F7732_07800</name>
</gene>
<organism evidence="2 3">
    <name type="scientific">Bacillus mesophilum</name>
    <dbReference type="NCBI Taxonomy" id="1071718"/>
    <lineage>
        <taxon>Bacteria</taxon>
        <taxon>Bacillati</taxon>
        <taxon>Bacillota</taxon>
        <taxon>Bacilli</taxon>
        <taxon>Bacillales</taxon>
        <taxon>Bacillaceae</taxon>
        <taxon>Bacillus</taxon>
    </lineage>
</organism>
<dbReference type="OrthoDB" id="68404at2"/>
<proteinExistence type="predicted"/>